<dbReference type="GO" id="GO:0008408">
    <property type="term" value="F:3'-5' exonuclease activity"/>
    <property type="evidence" value="ECO:0000318"/>
    <property type="project" value="GO_Central"/>
</dbReference>
<dbReference type="AlphaFoldDB" id="A0A067H4J1"/>
<proteinExistence type="predicted"/>
<dbReference type="GO" id="GO:0003676">
    <property type="term" value="F:nucleic acid binding"/>
    <property type="evidence" value="ECO:0007669"/>
    <property type="project" value="InterPro"/>
</dbReference>
<evidence type="ECO:0000256" key="1">
    <source>
        <dbReference type="ARBA" id="ARBA00022722"/>
    </source>
</evidence>
<dbReference type="STRING" id="2711.A0A067H4J1"/>
<evidence type="ECO:0000256" key="2">
    <source>
        <dbReference type="ARBA" id="ARBA00022801"/>
    </source>
</evidence>
<keyword evidence="2" id="KW-0378">Hydrolase</keyword>
<dbReference type="PANTHER" id="PTHR13620:SF115">
    <property type="entry name" value="3'-5' EXONUCLEASE DOMAIN-CONTAINING PROTEIN"/>
    <property type="match status" value="1"/>
</dbReference>
<keyword evidence="4" id="KW-1185">Reference proteome</keyword>
<dbReference type="PANTHER" id="PTHR13620">
    <property type="entry name" value="3-5 EXONUCLEASE"/>
    <property type="match status" value="1"/>
</dbReference>
<dbReference type="InterPro" id="IPR012337">
    <property type="entry name" value="RNaseH-like_sf"/>
</dbReference>
<dbReference type="GO" id="GO:0005634">
    <property type="term" value="C:nucleus"/>
    <property type="evidence" value="ECO:0000318"/>
    <property type="project" value="GO_Central"/>
</dbReference>
<gene>
    <name evidence="3" type="ORF">CISIN_1g037014mg</name>
</gene>
<keyword evidence="1" id="KW-0540">Nuclease</keyword>
<dbReference type="Gene3D" id="3.30.420.10">
    <property type="entry name" value="Ribonuclease H-like superfamily/Ribonuclease H"/>
    <property type="match status" value="1"/>
</dbReference>
<dbReference type="EMBL" id="KK784873">
    <property type="protein sequence ID" value="KDO86933.1"/>
    <property type="molecule type" value="Genomic_DNA"/>
</dbReference>
<reference evidence="3 4" key="1">
    <citation type="submission" date="2014-04" db="EMBL/GenBank/DDBJ databases">
        <authorList>
            <consortium name="International Citrus Genome Consortium"/>
            <person name="Gmitter F."/>
            <person name="Chen C."/>
            <person name="Farmerie W."/>
            <person name="Harkins T."/>
            <person name="Desany B."/>
            <person name="Mohiuddin M."/>
            <person name="Kodira C."/>
            <person name="Borodovsky M."/>
            <person name="Lomsadze A."/>
            <person name="Burns P."/>
            <person name="Jenkins J."/>
            <person name="Prochnik S."/>
            <person name="Shu S."/>
            <person name="Chapman J."/>
            <person name="Pitluck S."/>
            <person name="Schmutz J."/>
            <person name="Rokhsar D."/>
        </authorList>
    </citation>
    <scope>NUCLEOTIDE SEQUENCE</scope>
</reference>
<dbReference type="Proteomes" id="UP000027120">
    <property type="component" value="Unassembled WGS sequence"/>
</dbReference>
<accession>A0A067H4J1</accession>
<name>A0A067H4J1_CITSI</name>
<dbReference type="GO" id="GO:0005737">
    <property type="term" value="C:cytoplasm"/>
    <property type="evidence" value="ECO:0000318"/>
    <property type="project" value="GO_Central"/>
</dbReference>
<dbReference type="KEGG" id="cit:107174355"/>
<evidence type="ECO:0000313" key="3">
    <source>
        <dbReference type="EMBL" id="KDO86933.1"/>
    </source>
</evidence>
<dbReference type="InterPro" id="IPR036397">
    <property type="entry name" value="RNaseH_sf"/>
</dbReference>
<organism evidence="3 4">
    <name type="scientific">Citrus sinensis</name>
    <name type="common">Sweet orange</name>
    <name type="synonym">Citrus aurantium var. sinensis</name>
    <dbReference type="NCBI Taxonomy" id="2711"/>
    <lineage>
        <taxon>Eukaryota</taxon>
        <taxon>Viridiplantae</taxon>
        <taxon>Streptophyta</taxon>
        <taxon>Embryophyta</taxon>
        <taxon>Tracheophyta</taxon>
        <taxon>Spermatophyta</taxon>
        <taxon>Magnoliopsida</taxon>
        <taxon>eudicotyledons</taxon>
        <taxon>Gunneridae</taxon>
        <taxon>Pentapetalae</taxon>
        <taxon>rosids</taxon>
        <taxon>malvids</taxon>
        <taxon>Sapindales</taxon>
        <taxon>Rutaceae</taxon>
        <taxon>Aurantioideae</taxon>
        <taxon>Citrus</taxon>
    </lineage>
</organism>
<sequence length="198" mass="22145">MAYAQSISFCGKIIETTVTSTTSVAENWLLKIRSLHSAQILIVGLNCKWKPHPIPSLSGKIATLQLCVDTKCLILQLLYMDCIPLSIKNFLSDPNVVFVGIEVEEIMSKLKNEYGLCIKKKIDVRTLAKLHFPISCLGKPGLKVLAYQLLRLRPWKPKKVCMNNLESGFLDTELIKFACIDAYVSCAIGTKLLLEETQ</sequence>
<dbReference type="CDD" id="cd06141">
    <property type="entry name" value="WRN_exo"/>
    <property type="match status" value="1"/>
</dbReference>
<dbReference type="SMR" id="A0A067H4J1"/>
<evidence type="ECO:0000313" key="4">
    <source>
        <dbReference type="Proteomes" id="UP000027120"/>
    </source>
</evidence>
<protein>
    <submittedName>
        <fullName evidence="3">Uncharacterized protein</fullName>
    </submittedName>
</protein>
<dbReference type="InterPro" id="IPR051132">
    <property type="entry name" value="3-5_Exonuclease_domain"/>
</dbReference>
<dbReference type="SUPFAM" id="SSF53098">
    <property type="entry name" value="Ribonuclease H-like"/>
    <property type="match status" value="1"/>
</dbReference>